<dbReference type="Proteomes" id="UP000029549">
    <property type="component" value="Unassembled WGS sequence"/>
</dbReference>
<evidence type="ECO:0000313" key="1">
    <source>
        <dbReference type="EMBL" id="KGH19476.1"/>
    </source>
</evidence>
<comment type="caution">
    <text evidence="1">The sequence shown here is derived from an EMBL/GenBank/DDBJ whole genome shotgun (WGS) entry which is preliminary data.</text>
</comment>
<evidence type="ECO:0000313" key="2">
    <source>
        <dbReference type="Proteomes" id="UP000029549"/>
    </source>
</evidence>
<keyword evidence="2" id="KW-1185">Reference proteome</keyword>
<organism evidence="1 2">
    <name type="scientific">Comamonas thiooxydans</name>
    <dbReference type="NCBI Taxonomy" id="363952"/>
    <lineage>
        <taxon>Bacteria</taxon>
        <taxon>Pseudomonadati</taxon>
        <taxon>Pseudomonadota</taxon>
        <taxon>Betaproteobacteria</taxon>
        <taxon>Burkholderiales</taxon>
        <taxon>Comamonadaceae</taxon>
        <taxon>Comamonas</taxon>
    </lineage>
</organism>
<accession>A0A0E3C5T4</accession>
<gene>
    <name evidence="1" type="ORF">P608_04265</name>
</gene>
<proteinExistence type="predicted"/>
<dbReference type="EMBL" id="AWTP01000035">
    <property type="protein sequence ID" value="KGH19476.1"/>
    <property type="molecule type" value="Genomic_DNA"/>
</dbReference>
<reference evidence="1 2" key="1">
    <citation type="submission" date="2013-09" db="EMBL/GenBank/DDBJ databases">
        <title>High correlation between genotypes and phenotypes of environmental bacteria Comamonas testosteroni strains.</title>
        <authorList>
            <person name="Liu L."/>
            <person name="Zhu W."/>
            <person name="Xia X."/>
            <person name="Xu B."/>
            <person name="Luo M."/>
            <person name="Wang G."/>
        </authorList>
    </citation>
    <scope>NUCLEOTIDE SEQUENCE [LARGE SCALE GENOMIC DNA]</scope>
    <source>
        <strain evidence="1 2">DF2</strain>
    </source>
</reference>
<protein>
    <submittedName>
        <fullName evidence="1">Uncharacterized protein</fullName>
    </submittedName>
</protein>
<sequence>MEALLHRLQTYRGSGSELHECRQSNLTVLSDLRGCLLMECHTLQRGTDIGHASADQQAFGLTARLTLHDLEKSWRSCLPRLVGYWRLQLWCRCKSLRTKRIAA</sequence>
<name>A0A0E3C5T4_9BURK</name>
<dbReference type="AlphaFoldDB" id="A0A0E3C5T4"/>